<organism evidence="1 2">
    <name type="scientific">Byssothecium circinans</name>
    <dbReference type="NCBI Taxonomy" id="147558"/>
    <lineage>
        <taxon>Eukaryota</taxon>
        <taxon>Fungi</taxon>
        <taxon>Dikarya</taxon>
        <taxon>Ascomycota</taxon>
        <taxon>Pezizomycotina</taxon>
        <taxon>Dothideomycetes</taxon>
        <taxon>Pleosporomycetidae</taxon>
        <taxon>Pleosporales</taxon>
        <taxon>Massarineae</taxon>
        <taxon>Massarinaceae</taxon>
        <taxon>Byssothecium</taxon>
    </lineage>
</organism>
<sequence length="373" mass="42373">MSIQQNPPTFSTTSLNRLINGLSPELLIIILEQWIGDPKLVYTYDPHNPTYEIEYPSPVDALLLPSPLRDEHNRLLRQKFLRSRKAFTNVLDFITIYLACFPQGPDPGFTIPPELVDLAAHQMQLPQAMQRHPALPLHGLEKIRLDLPAVSYFAMFRVALLPFDEAVNGGPTSAFPPLETGAATFLQHTKELTLCFGTSYLFAHAWYNLDDDEWGEDARLRPGVCEKGVVVDWILTFAWRYLRNIPRVVIEGEVQGWVREKWEAVFAGRREGECEDGEDEGGVGGREDIWRVSHQGLREAMIRGEDWRPEEYYPPKCMCEVGCWRIGEGGARLALEVGEGGWTVEANGSGEEKENETERPEWCCDFVEPEGVW</sequence>
<evidence type="ECO:0000313" key="2">
    <source>
        <dbReference type="Proteomes" id="UP000800035"/>
    </source>
</evidence>
<protein>
    <submittedName>
        <fullName evidence="1">Uncharacterized protein</fullName>
    </submittedName>
</protein>
<gene>
    <name evidence="1" type="ORF">CC80DRAFT_491993</name>
</gene>
<dbReference type="Proteomes" id="UP000800035">
    <property type="component" value="Unassembled WGS sequence"/>
</dbReference>
<proteinExistence type="predicted"/>
<name>A0A6A5TXM5_9PLEO</name>
<dbReference type="EMBL" id="ML976990">
    <property type="protein sequence ID" value="KAF1957188.1"/>
    <property type="molecule type" value="Genomic_DNA"/>
</dbReference>
<evidence type="ECO:0000313" key="1">
    <source>
        <dbReference type="EMBL" id="KAF1957188.1"/>
    </source>
</evidence>
<dbReference type="AlphaFoldDB" id="A0A6A5TXM5"/>
<dbReference type="OrthoDB" id="3797798at2759"/>
<keyword evidence="2" id="KW-1185">Reference proteome</keyword>
<accession>A0A6A5TXM5</accession>
<reference evidence="1" key="1">
    <citation type="journal article" date="2020" name="Stud. Mycol.">
        <title>101 Dothideomycetes genomes: a test case for predicting lifestyles and emergence of pathogens.</title>
        <authorList>
            <person name="Haridas S."/>
            <person name="Albert R."/>
            <person name="Binder M."/>
            <person name="Bloem J."/>
            <person name="Labutti K."/>
            <person name="Salamov A."/>
            <person name="Andreopoulos B."/>
            <person name="Baker S."/>
            <person name="Barry K."/>
            <person name="Bills G."/>
            <person name="Bluhm B."/>
            <person name="Cannon C."/>
            <person name="Castanera R."/>
            <person name="Culley D."/>
            <person name="Daum C."/>
            <person name="Ezra D."/>
            <person name="Gonzalez J."/>
            <person name="Henrissat B."/>
            <person name="Kuo A."/>
            <person name="Liang C."/>
            <person name="Lipzen A."/>
            <person name="Lutzoni F."/>
            <person name="Magnuson J."/>
            <person name="Mondo S."/>
            <person name="Nolan M."/>
            <person name="Ohm R."/>
            <person name="Pangilinan J."/>
            <person name="Park H.-J."/>
            <person name="Ramirez L."/>
            <person name="Alfaro M."/>
            <person name="Sun H."/>
            <person name="Tritt A."/>
            <person name="Yoshinaga Y."/>
            <person name="Zwiers L.-H."/>
            <person name="Turgeon B."/>
            <person name="Goodwin S."/>
            <person name="Spatafora J."/>
            <person name="Crous P."/>
            <person name="Grigoriev I."/>
        </authorList>
    </citation>
    <scope>NUCLEOTIDE SEQUENCE</scope>
    <source>
        <strain evidence="1">CBS 675.92</strain>
    </source>
</reference>